<accession>K0R1V0</accession>
<gene>
    <name evidence="2" type="ORF">THAOC_34843</name>
</gene>
<evidence type="ECO:0000313" key="3">
    <source>
        <dbReference type="Proteomes" id="UP000266841"/>
    </source>
</evidence>
<dbReference type="AlphaFoldDB" id="K0R1V0"/>
<protein>
    <submittedName>
        <fullName evidence="2">Uncharacterized protein</fullName>
    </submittedName>
</protein>
<evidence type="ECO:0000313" key="2">
    <source>
        <dbReference type="EMBL" id="EJK46483.1"/>
    </source>
</evidence>
<comment type="caution">
    <text evidence="2">The sequence shown here is derived from an EMBL/GenBank/DDBJ whole genome shotgun (WGS) entry which is preliminary data.</text>
</comment>
<organism evidence="2 3">
    <name type="scientific">Thalassiosira oceanica</name>
    <name type="common">Marine diatom</name>
    <dbReference type="NCBI Taxonomy" id="159749"/>
    <lineage>
        <taxon>Eukaryota</taxon>
        <taxon>Sar</taxon>
        <taxon>Stramenopiles</taxon>
        <taxon>Ochrophyta</taxon>
        <taxon>Bacillariophyta</taxon>
        <taxon>Coscinodiscophyceae</taxon>
        <taxon>Thalassiosirophycidae</taxon>
        <taxon>Thalassiosirales</taxon>
        <taxon>Thalassiosiraceae</taxon>
        <taxon>Thalassiosira</taxon>
    </lineage>
</organism>
<feature type="region of interest" description="Disordered" evidence="1">
    <location>
        <begin position="128"/>
        <end position="148"/>
    </location>
</feature>
<dbReference type="EMBL" id="AGNL01047730">
    <property type="protein sequence ID" value="EJK46483.1"/>
    <property type="molecule type" value="Genomic_DNA"/>
</dbReference>
<dbReference type="Proteomes" id="UP000266841">
    <property type="component" value="Unassembled WGS sequence"/>
</dbReference>
<evidence type="ECO:0000256" key="1">
    <source>
        <dbReference type="SAM" id="MobiDB-lite"/>
    </source>
</evidence>
<proteinExistence type="predicted"/>
<sequence length="165" mass="18410">MSQTGTMPMSAMNARISWKHLMACIRHNITDDGEHGLSSQGPGEHAGGALTALEAILAARPLKCLVIGIIYVDVLNQLALIDHIYQRHIDFQPTPFIYGAGGMHCQWIRACKDGNIMVRYADGNPYVERTHGKNPSKSKSGLNRDPLRYKNGNIRRRRKVVLLSY</sequence>
<keyword evidence="3" id="KW-1185">Reference proteome</keyword>
<name>K0R1V0_THAOC</name>
<reference evidence="2 3" key="1">
    <citation type="journal article" date="2012" name="Genome Biol.">
        <title>Genome and low-iron response of an oceanic diatom adapted to chronic iron limitation.</title>
        <authorList>
            <person name="Lommer M."/>
            <person name="Specht M."/>
            <person name="Roy A.S."/>
            <person name="Kraemer L."/>
            <person name="Andreson R."/>
            <person name="Gutowska M.A."/>
            <person name="Wolf J."/>
            <person name="Bergner S.V."/>
            <person name="Schilhabel M.B."/>
            <person name="Klostermeier U.C."/>
            <person name="Beiko R.G."/>
            <person name="Rosenstiel P."/>
            <person name="Hippler M."/>
            <person name="Laroche J."/>
        </authorList>
    </citation>
    <scope>NUCLEOTIDE SEQUENCE [LARGE SCALE GENOMIC DNA]</scope>
    <source>
        <strain evidence="2 3">CCMP1005</strain>
    </source>
</reference>